<dbReference type="InterPro" id="IPR016024">
    <property type="entry name" value="ARM-type_fold"/>
</dbReference>
<dbReference type="GO" id="GO:0097361">
    <property type="term" value="C:cytosolic [4Fe-4S] assembly targeting complex"/>
    <property type="evidence" value="ECO:0007669"/>
    <property type="project" value="UniProtKB-UniRule"/>
</dbReference>
<dbReference type="FunCoup" id="A0A1Y2BJN4">
    <property type="interactions" value="461"/>
</dbReference>
<evidence type="ECO:0000256" key="2">
    <source>
        <dbReference type="ARBA" id="ARBA00009340"/>
    </source>
</evidence>
<evidence type="ECO:0000313" key="9">
    <source>
        <dbReference type="Proteomes" id="UP000193986"/>
    </source>
</evidence>
<sequence>MGLVAKMDVARIVRTHITTAELEPPTELITSVNDGSTPLLEVVKGLGEYLTSTEDDVRLKGLTFLSNVVKVIAPGRYNRQATQTLTRYFLSKLDDFDSLPSALQALTVLSKLPTFDDEAAVDVYKAVVEEVNLKSYVQATRHMVYVLFDSLLATHRSALKAMGSDFINSYTKMVDGEKDPRNLLLLFSMEKVILLEFDVKDHIEDMFDITFCYFPITFKPPPNDPYGITADDLKLALRQCMSASPYFAKMAIPLFLEKFSTATGHSMRDLMLSMAACFPIYGVEAVGERGGELWEGIRTEIMYSSDTTIEAAALSALESLMRTLYPTEAEVPTGLAQDIIKEALTVLEEPEKSQGIASTKILAALVRASPSAGKYALSQALPQLFRQFNSPSLPSHRSPILSAISSLLISAQSVYSAPESGRHQYTEKSLEPFREPLLDVLREGLRTESLRGPAIRGSVALVEIPGFWGRDEVEDVVRGMNDILINDGDVEIRSAVINGLTTISRSYSSTIETVTLPLLFHHLPDTAPSLSDIDARSKYRSILDSLSRLCIQPSLFETLVIRINSKLDLLAPTPISDVETDEQECNVAYCWDLLNTLLTVIERKLVAKHLDIVKYFDAIVPRLYGLCVEAALPRAGGGKTLFGDRRLLSLVGRIGETMTWELNTERQAKQIDVVYKAFEKGEIAAMIHETTQIRTAGSPLRNGASSSEQDLIAVYSSTLQGLKAETPLPFSDAADYLSGKIHWTIHVATSPFQLRFALDAITALVNKRATELQSSLAEILEMVWVKEVIDTSNEFEVRRRGLLVYLHIVKALALIRHQLAYDAVLRVIECLSLASFDPVFVNEAARGFSVLAEGKGKGRERGSHLTAKLLCAQKLWNVVLPKLIEADRDATGKTRLVYLVAFSSLLPLVPSSLCLSDLPTILPLILRSLTLPDPVQRTNAITTLTSILETQNMSADVDKIIHQNAVTMVEGLAKSVLPDPSGDLETSGKVRSAALRCLAFFPDVVRHETLHTVKSDVLRDLGKALDDPLRIVRREAVECRAKWYRYGAAV</sequence>
<dbReference type="GO" id="GO:0006281">
    <property type="term" value="P:DNA repair"/>
    <property type="evidence" value="ECO:0007669"/>
    <property type="project" value="UniProtKB-UniRule"/>
</dbReference>
<keyword evidence="3" id="KW-0677">Repeat</keyword>
<evidence type="ECO:0000313" key="8">
    <source>
        <dbReference type="EMBL" id="ORY34974.1"/>
    </source>
</evidence>
<comment type="function">
    <text evidence="5">Key component of the cytosolic iron-sulfur protein assembly (CIA) complex, a multiprotein complex that mediates the incorporation of iron-sulfur cluster into apoproteins specifically involved in DNA metabolism and genomic integrity. In the CIA complex, MMS19 acts as an adapter between early-acting CIA components and a subset of cellular target iron-sulfur proteins.</text>
</comment>
<dbReference type="InterPro" id="IPR011989">
    <property type="entry name" value="ARM-like"/>
</dbReference>
<evidence type="ECO:0000256" key="1">
    <source>
        <dbReference type="ARBA" id="ARBA00004123"/>
    </source>
</evidence>
<proteinExistence type="inferred from homology"/>
<evidence type="ECO:0000256" key="4">
    <source>
        <dbReference type="ARBA" id="ARBA00023242"/>
    </source>
</evidence>
<dbReference type="Gene3D" id="1.25.10.10">
    <property type="entry name" value="Leucine-rich Repeat Variant"/>
    <property type="match status" value="2"/>
</dbReference>
<dbReference type="GO" id="GO:0005634">
    <property type="term" value="C:nucleus"/>
    <property type="evidence" value="ECO:0007669"/>
    <property type="project" value="UniProtKB-SubCell"/>
</dbReference>
<protein>
    <recommendedName>
        <fullName evidence="5">MMS19 nucleotide excision repair protein</fullName>
    </recommendedName>
</protein>
<evidence type="ECO:0000259" key="6">
    <source>
        <dbReference type="Pfam" id="PF12460"/>
    </source>
</evidence>
<keyword evidence="5" id="KW-0234">DNA repair</keyword>
<dbReference type="OrthoDB" id="342900at2759"/>
<comment type="similarity">
    <text evidence="2 5">Belongs to the MET18/MMS19 family.</text>
</comment>
<dbReference type="PANTHER" id="PTHR12891">
    <property type="entry name" value="DNA REPAIR/TRANSCRIPTION PROTEIN MET18/MMS19"/>
    <property type="match status" value="1"/>
</dbReference>
<dbReference type="STRING" id="71784.A0A1Y2BJN4"/>
<dbReference type="AlphaFoldDB" id="A0A1Y2BJN4"/>
<evidence type="ECO:0000256" key="5">
    <source>
        <dbReference type="RuleBase" id="RU367072"/>
    </source>
</evidence>
<comment type="caution">
    <text evidence="8">The sequence shown here is derived from an EMBL/GenBank/DDBJ whole genome shotgun (WGS) entry which is preliminary data.</text>
</comment>
<evidence type="ECO:0000256" key="3">
    <source>
        <dbReference type="ARBA" id="ARBA00022737"/>
    </source>
</evidence>
<keyword evidence="5" id="KW-0227">DNA damage</keyword>
<keyword evidence="9" id="KW-1185">Reference proteome</keyword>
<evidence type="ECO:0000259" key="7">
    <source>
        <dbReference type="Pfam" id="PF14500"/>
    </source>
</evidence>
<gene>
    <name evidence="8" type="ORF">BCR39DRAFT_515859</name>
</gene>
<feature type="domain" description="MMS19 C-terminal" evidence="6">
    <location>
        <begin position="542"/>
        <end position="1002"/>
    </location>
</feature>
<dbReference type="Proteomes" id="UP000193986">
    <property type="component" value="Unassembled WGS sequence"/>
</dbReference>
<keyword evidence="4 5" id="KW-0539">Nucleus</keyword>
<dbReference type="InterPro" id="IPR039920">
    <property type="entry name" value="MMS19"/>
</dbReference>
<dbReference type="InterPro" id="IPR029240">
    <property type="entry name" value="MMS19_N"/>
</dbReference>
<dbReference type="InParanoid" id="A0A1Y2BJN4"/>
<dbReference type="InterPro" id="IPR024687">
    <property type="entry name" value="MMS19_C"/>
</dbReference>
<dbReference type="EMBL" id="MCFC01000002">
    <property type="protein sequence ID" value="ORY34974.1"/>
    <property type="molecule type" value="Genomic_DNA"/>
</dbReference>
<dbReference type="SUPFAM" id="SSF48371">
    <property type="entry name" value="ARM repeat"/>
    <property type="match status" value="1"/>
</dbReference>
<dbReference type="PANTHER" id="PTHR12891:SF0">
    <property type="entry name" value="MMS19 NUCLEOTIDE EXCISION REPAIR PROTEIN HOMOLOG"/>
    <property type="match status" value="1"/>
</dbReference>
<accession>A0A1Y2BJN4</accession>
<dbReference type="Pfam" id="PF12460">
    <property type="entry name" value="MMS19_C"/>
    <property type="match status" value="1"/>
</dbReference>
<dbReference type="Pfam" id="PF14500">
    <property type="entry name" value="MMS19_N"/>
    <property type="match status" value="1"/>
</dbReference>
<dbReference type="GO" id="GO:0016226">
    <property type="term" value="P:iron-sulfur cluster assembly"/>
    <property type="evidence" value="ECO:0007669"/>
    <property type="project" value="UniProtKB-UniRule"/>
</dbReference>
<name>A0A1Y2BJN4_9TREE</name>
<organism evidence="8 9">
    <name type="scientific">Naematelia encephala</name>
    <dbReference type="NCBI Taxonomy" id="71784"/>
    <lineage>
        <taxon>Eukaryota</taxon>
        <taxon>Fungi</taxon>
        <taxon>Dikarya</taxon>
        <taxon>Basidiomycota</taxon>
        <taxon>Agaricomycotina</taxon>
        <taxon>Tremellomycetes</taxon>
        <taxon>Tremellales</taxon>
        <taxon>Naemateliaceae</taxon>
        <taxon>Naematelia</taxon>
    </lineage>
</organism>
<dbReference type="GO" id="GO:0051604">
    <property type="term" value="P:protein maturation"/>
    <property type="evidence" value="ECO:0007669"/>
    <property type="project" value="UniProtKB-UniRule"/>
</dbReference>
<comment type="subcellular location">
    <subcellularLocation>
        <location evidence="1 5">Nucleus</location>
    </subcellularLocation>
</comment>
<feature type="domain" description="MMS19 N-terminal" evidence="7">
    <location>
        <begin position="43"/>
        <end position="302"/>
    </location>
</feature>
<reference evidence="8 9" key="1">
    <citation type="submission" date="2016-07" db="EMBL/GenBank/DDBJ databases">
        <title>Pervasive Adenine N6-methylation of Active Genes in Fungi.</title>
        <authorList>
            <consortium name="DOE Joint Genome Institute"/>
            <person name="Mondo S.J."/>
            <person name="Dannebaum R.O."/>
            <person name="Kuo R.C."/>
            <person name="Labutti K."/>
            <person name="Haridas S."/>
            <person name="Kuo A."/>
            <person name="Salamov A."/>
            <person name="Ahrendt S.R."/>
            <person name="Lipzen A."/>
            <person name="Sullivan W."/>
            <person name="Andreopoulos W.B."/>
            <person name="Clum A."/>
            <person name="Lindquist E."/>
            <person name="Daum C."/>
            <person name="Ramamoorthy G.K."/>
            <person name="Gryganskyi A."/>
            <person name="Culley D."/>
            <person name="Magnuson J.K."/>
            <person name="James T.Y."/>
            <person name="O'Malley M.A."/>
            <person name="Stajich J.E."/>
            <person name="Spatafora J.W."/>
            <person name="Visel A."/>
            <person name="Grigoriev I.V."/>
        </authorList>
    </citation>
    <scope>NUCLEOTIDE SEQUENCE [LARGE SCALE GENOMIC DNA]</scope>
    <source>
        <strain evidence="8 9">68-887.2</strain>
    </source>
</reference>